<dbReference type="Proteomes" id="UP000580474">
    <property type="component" value="Unassembled WGS sequence"/>
</dbReference>
<dbReference type="InterPro" id="IPR039422">
    <property type="entry name" value="MarR/SlyA-like"/>
</dbReference>
<dbReference type="SMART" id="SM00347">
    <property type="entry name" value="HTH_MARR"/>
    <property type="match status" value="1"/>
</dbReference>
<dbReference type="InterPro" id="IPR036388">
    <property type="entry name" value="WH-like_DNA-bd_sf"/>
</dbReference>
<dbReference type="AlphaFoldDB" id="A0A840NLA8"/>
<dbReference type="PANTHER" id="PTHR33164:SF106">
    <property type="entry name" value="TRANSCRIPTIONAL REGULATORY PROTEIN"/>
    <property type="match status" value="1"/>
</dbReference>
<evidence type="ECO:0000313" key="2">
    <source>
        <dbReference type="EMBL" id="MBB5071108.1"/>
    </source>
</evidence>
<dbReference type="PRINTS" id="PR00598">
    <property type="entry name" value="HTHMARR"/>
</dbReference>
<sequence length="167" mass="18386">MEAPIEQQVLELLREQGIEGERISQAFAARHGMHPTDMRALILIMDADRRGAPATPRALRQDLVLTSGAITAIVDRLEAKRHVQRSRESADRRQVQLRPTDSARSVAAEYFGALADRGREVLTEFDPAEIVVIHRFLHRMHAVMRDFDADGAGAAALADRGAGSAGR</sequence>
<keyword evidence="3" id="KW-1185">Reference proteome</keyword>
<organism evidence="2 3">
    <name type="scientific">Saccharopolyspora gloriosae</name>
    <dbReference type="NCBI Taxonomy" id="455344"/>
    <lineage>
        <taxon>Bacteria</taxon>
        <taxon>Bacillati</taxon>
        <taxon>Actinomycetota</taxon>
        <taxon>Actinomycetes</taxon>
        <taxon>Pseudonocardiales</taxon>
        <taxon>Pseudonocardiaceae</taxon>
        <taxon>Saccharopolyspora</taxon>
    </lineage>
</organism>
<dbReference type="InterPro" id="IPR036390">
    <property type="entry name" value="WH_DNA-bd_sf"/>
</dbReference>
<protein>
    <submittedName>
        <fullName evidence="2">DNA-binding MarR family transcriptional regulator</fullName>
    </submittedName>
</protein>
<accession>A0A840NLA8</accession>
<dbReference type="SUPFAM" id="SSF46785">
    <property type="entry name" value="Winged helix' DNA-binding domain"/>
    <property type="match status" value="1"/>
</dbReference>
<dbReference type="PROSITE" id="PS50995">
    <property type="entry name" value="HTH_MARR_2"/>
    <property type="match status" value="1"/>
</dbReference>
<dbReference type="RefSeq" id="WP_184481203.1">
    <property type="nucleotide sequence ID" value="NZ_JACHIV010000001.1"/>
</dbReference>
<dbReference type="EMBL" id="JACHIV010000001">
    <property type="protein sequence ID" value="MBB5071108.1"/>
    <property type="molecule type" value="Genomic_DNA"/>
</dbReference>
<keyword evidence="2" id="KW-0238">DNA-binding</keyword>
<evidence type="ECO:0000259" key="1">
    <source>
        <dbReference type="PROSITE" id="PS50995"/>
    </source>
</evidence>
<dbReference type="GO" id="GO:0003677">
    <property type="term" value="F:DNA binding"/>
    <property type="evidence" value="ECO:0007669"/>
    <property type="project" value="UniProtKB-KW"/>
</dbReference>
<evidence type="ECO:0000313" key="3">
    <source>
        <dbReference type="Proteomes" id="UP000580474"/>
    </source>
</evidence>
<dbReference type="Gene3D" id="1.10.10.10">
    <property type="entry name" value="Winged helix-like DNA-binding domain superfamily/Winged helix DNA-binding domain"/>
    <property type="match status" value="1"/>
</dbReference>
<name>A0A840NLA8_9PSEU</name>
<feature type="domain" description="HTH marR-type" evidence="1">
    <location>
        <begin position="2"/>
        <end position="142"/>
    </location>
</feature>
<comment type="caution">
    <text evidence="2">The sequence shown here is derived from an EMBL/GenBank/DDBJ whole genome shotgun (WGS) entry which is preliminary data.</text>
</comment>
<gene>
    <name evidence="2" type="ORF">BJ969_004196</name>
</gene>
<dbReference type="Pfam" id="PF12802">
    <property type="entry name" value="MarR_2"/>
    <property type="match status" value="1"/>
</dbReference>
<reference evidence="2 3" key="1">
    <citation type="submission" date="2020-08" db="EMBL/GenBank/DDBJ databases">
        <title>Sequencing the genomes of 1000 actinobacteria strains.</title>
        <authorList>
            <person name="Klenk H.-P."/>
        </authorList>
    </citation>
    <scope>NUCLEOTIDE SEQUENCE [LARGE SCALE GENOMIC DNA]</scope>
    <source>
        <strain evidence="2 3">DSM 45582</strain>
    </source>
</reference>
<dbReference type="GO" id="GO:0006950">
    <property type="term" value="P:response to stress"/>
    <property type="evidence" value="ECO:0007669"/>
    <property type="project" value="TreeGrafter"/>
</dbReference>
<dbReference type="PANTHER" id="PTHR33164">
    <property type="entry name" value="TRANSCRIPTIONAL REGULATOR, MARR FAMILY"/>
    <property type="match status" value="1"/>
</dbReference>
<proteinExistence type="predicted"/>
<dbReference type="GO" id="GO:0003700">
    <property type="term" value="F:DNA-binding transcription factor activity"/>
    <property type="evidence" value="ECO:0007669"/>
    <property type="project" value="InterPro"/>
</dbReference>
<dbReference type="InterPro" id="IPR000835">
    <property type="entry name" value="HTH_MarR-typ"/>
</dbReference>